<dbReference type="Proteomes" id="UP000253975">
    <property type="component" value="Unassembled WGS sequence"/>
</dbReference>
<reference evidence="1 2" key="1">
    <citation type="journal article" date="2018" name="Elife">
        <title>Discovery and characterization of a prevalent human gut bacterial enzyme sufficient for the inactivation of a family of plant toxins.</title>
        <authorList>
            <person name="Koppel N."/>
            <person name="Bisanz J.E."/>
            <person name="Pandelia M.E."/>
            <person name="Turnbaugh P.J."/>
            <person name="Balskus E.P."/>
        </authorList>
    </citation>
    <scope>NUCLEOTIDE SEQUENCE [LARGE SCALE GENOMIC DNA]</scope>
    <source>
        <strain evidence="1 2">OB21 GAM31</strain>
    </source>
</reference>
<proteinExistence type="predicted"/>
<evidence type="ECO:0000313" key="1">
    <source>
        <dbReference type="EMBL" id="RDB59752.1"/>
    </source>
</evidence>
<dbReference type="AlphaFoldDB" id="A0A369LKU8"/>
<dbReference type="EMBL" id="PPTO01000004">
    <property type="protein sequence ID" value="RDB59752.1"/>
    <property type="molecule type" value="Genomic_DNA"/>
</dbReference>
<sequence length="61" mass="6476">MFSSFWRTTKVVDAALGLAAHFGFEVAPFYRTAHEAGAALSSGGAFRVQAAARVPKYAEPS</sequence>
<gene>
    <name evidence="1" type="ORF">C1881_03455</name>
</gene>
<evidence type="ECO:0000313" key="2">
    <source>
        <dbReference type="Proteomes" id="UP000253975"/>
    </source>
</evidence>
<protein>
    <submittedName>
        <fullName evidence="1">Uncharacterized protein</fullName>
    </submittedName>
</protein>
<organism evidence="1 2">
    <name type="scientific">Slackia isoflavoniconvertens</name>
    <dbReference type="NCBI Taxonomy" id="572010"/>
    <lineage>
        <taxon>Bacteria</taxon>
        <taxon>Bacillati</taxon>
        <taxon>Actinomycetota</taxon>
        <taxon>Coriobacteriia</taxon>
        <taxon>Eggerthellales</taxon>
        <taxon>Eggerthellaceae</taxon>
        <taxon>Slackia</taxon>
    </lineage>
</organism>
<name>A0A369LKU8_9ACTN</name>
<comment type="caution">
    <text evidence="1">The sequence shown here is derived from an EMBL/GenBank/DDBJ whole genome shotgun (WGS) entry which is preliminary data.</text>
</comment>
<accession>A0A369LKU8</accession>